<sequence>MALSHDAWSALWLSLKIALAVLPAYALGAVALGYLLVFGLRHPGWLDALVTIPLVFPPVVIGFALLWLSGRQSPAGQALRALGVDLVFSFSGLWLAAFIAGLPLAVKTLQTALQTHPKVWHEVALTLGRSPWRVYATMHLPIALPALLGGLLLALARGMGEVGISLMLGGNIIGRTETLSLAIFNTVITGDNAQAAALSALLGGFSLALFVAVRVLQNRELSKHDVFHPG</sequence>
<dbReference type="CDD" id="cd06261">
    <property type="entry name" value="TM_PBP2"/>
    <property type="match status" value="1"/>
</dbReference>
<feature type="transmembrane region" description="Helical" evidence="7">
    <location>
        <begin position="48"/>
        <end position="69"/>
    </location>
</feature>
<reference evidence="9" key="1">
    <citation type="submission" date="2016-10" db="EMBL/GenBank/DDBJ databases">
        <title>Sequence of Gallionella enrichment culture.</title>
        <authorList>
            <person name="Poehlein A."/>
            <person name="Muehling M."/>
            <person name="Daniel R."/>
        </authorList>
    </citation>
    <scope>NUCLEOTIDE SEQUENCE</scope>
</reference>
<evidence type="ECO:0000256" key="1">
    <source>
        <dbReference type="ARBA" id="ARBA00004141"/>
    </source>
</evidence>
<accession>A0A1J5PQ11</accession>
<proteinExistence type="predicted"/>
<dbReference type="InterPro" id="IPR005667">
    <property type="entry name" value="Sulph_transpt2"/>
</dbReference>
<dbReference type="SUPFAM" id="SSF161098">
    <property type="entry name" value="MetI-like"/>
    <property type="match status" value="1"/>
</dbReference>
<evidence type="ECO:0000259" key="8">
    <source>
        <dbReference type="PROSITE" id="PS50928"/>
    </source>
</evidence>
<feature type="transmembrane region" description="Helical" evidence="7">
    <location>
        <begin position="12"/>
        <end position="36"/>
    </location>
</feature>
<evidence type="ECO:0000256" key="3">
    <source>
        <dbReference type="ARBA" id="ARBA00022692"/>
    </source>
</evidence>
<dbReference type="InterPro" id="IPR035906">
    <property type="entry name" value="MetI-like_sf"/>
</dbReference>
<dbReference type="PROSITE" id="PS50928">
    <property type="entry name" value="ABC_TM1"/>
    <property type="match status" value="1"/>
</dbReference>
<comment type="subcellular location">
    <subcellularLocation>
        <location evidence="1">Membrane</location>
        <topology evidence="1">Multi-pass membrane protein</topology>
    </subcellularLocation>
</comment>
<evidence type="ECO:0000313" key="9">
    <source>
        <dbReference type="EMBL" id="OIQ73678.1"/>
    </source>
</evidence>
<dbReference type="InterPro" id="IPR000515">
    <property type="entry name" value="MetI-like"/>
</dbReference>
<protein>
    <submittedName>
        <fullName evidence="9">Molybdenum transport system permease protein ModB</fullName>
    </submittedName>
</protein>
<dbReference type="PANTHER" id="PTHR30406:SF8">
    <property type="entry name" value="SULFATE TRANSPORT SYSTEM PERMEASE PROTEIN CYST"/>
    <property type="match status" value="1"/>
</dbReference>
<keyword evidence="2" id="KW-0813">Transport</keyword>
<feature type="transmembrane region" description="Helical" evidence="7">
    <location>
        <begin position="196"/>
        <end position="216"/>
    </location>
</feature>
<dbReference type="GO" id="GO:0005886">
    <property type="term" value="C:plasma membrane"/>
    <property type="evidence" value="ECO:0007669"/>
    <property type="project" value="TreeGrafter"/>
</dbReference>
<dbReference type="PANTHER" id="PTHR30406">
    <property type="entry name" value="SULFATE TRANSPORT SYSTEM PERMEASE PROTEIN"/>
    <property type="match status" value="1"/>
</dbReference>
<keyword evidence="6 7" id="KW-0472">Membrane</keyword>
<evidence type="ECO:0000256" key="2">
    <source>
        <dbReference type="ARBA" id="ARBA00022448"/>
    </source>
</evidence>
<feature type="transmembrane region" description="Helical" evidence="7">
    <location>
        <begin position="81"/>
        <end position="106"/>
    </location>
</feature>
<organism evidence="9">
    <name type="scientific">mine drainage metagenome</name>
    <dbReference type="NCBI Taxonomy" id="410659"/>
    <lineage>
        <taxon>unclassified sequences</taxon>
        <taxon>metagenomes</taxon>
        <taxon>ecological metagenomes</taxon>
    </lineage>
</organism>
<dbReference type="GO" id="GO:0015419">
    <property type="term" value="F:ABC-type sulfate transporter activity"/>
    <property type="evidence" value="ECO:0007669"/>
    <property type="project" value="InterPro"/>
</dbReference>
<evidence type="ECO:0000256" key="5">
    <source>
        <dbReference type="ARBA" id="ARBA00023032"/>
    </source>
</evidence>
<feature type="transmembrane region" description="Helical" evidence="7">
    <location>
        <begin position="162"/>
        <end position="184"/>
    </location>
</feature>
<keyword evidence="4 7" id="KW-1133">Transmembrane helix</keyword>
<evidence type="ECO:0000256" key="4">
    <source>
        <dbReference type="ARBA" id="ARBA00022989"/>
    </source>
</evidence>
<feature type="domain" description="ABC transmembrane type-1" evidence="8">
    <location>
        <begin position="11"/>
        <end position="213"/>
    </location>
</feature>
<keyword evidence="5" id="KW-0764">Sulfate transport</keyword>
<dbReference type="EMBL" id="MLJW01002779">
    <property type="protein sequence ID" value="OIQ73678.1"/>
    <property type="molecule type" value="Genomic_DNA"/>
</dbReference>
<evidence type="ECO:0000256" key="6">
    <source>
        <dbReference type="ARBA" id="ARBA00023136"/>
    </source>
</evidence>
<comment type="caution">
    <text evidence="9">The sequence shown here is derived from an EMBL/GenBank/DDBJ whole genome shotgun (WGS) entry which is preliminary data.</text>
</comment>
<gene>
    <name evidence="9" type="primary">modB_14</name>
    <name evidence="9" type="ORF">GALL_446820</name>
</gene>
<dbReference type="AlphaFoldDB" id="A0A1J5PQ11"/>
<dbReference type="Pfam" id="PF00528">
    <property type="entry name" value="BPD_transp_1"/>
    <property type="match status" value="1"/>
</dbReference>
<feature type="transmembrane region" description="Helical" evidence="7">
    <location>
        <begin position="134"/>
        <end position="155"/>
    </location>
</feature>
<evidence type="ECO:0000256" key="7">
    <source>
        <dbReference type="SAM" id="Phobius"/>
    </source>
</evidence>
<keyword evidence="3 7" id="KW-0812">Transmembrane</keyword>
<dbReference type="Gene3D" id="1.10.3720.10">
    <property type="entry name" value="MetI-like"/>
    <property type="match status" value="1"/>
</dbReference>
<name>A0A1J5PQ11_9ZZZZ</name>